<gene>
    <name evidence="13" type="ORF">K504DRAFT_429572</name>
</gene>
<protein>
    <recommendedName>
        <fullName evidence="8">DNA-directed RNA polymerase III subunit RPC3</fullName>
        <shortName evidence="8">RNA polymerase III subunit C3</shortName>
    </recommendedName>
</protein>
<evidence type="ECO:0000256" key="2">
    <source>
        <dbReference type="ARBA" id="ARBA00006835"/>
    </source>
</evidence>
<feature type="region of interest" description="Disordered" evidence="9">
    <location>
        <begin position="138"/>
        <end position="209"/>
    </location>
</feature>
<name>A0A6G1KDT2_9PLEO</name>
<dbReference type="InterPro" id="IPR013197">
    <property type="entry name" value="RNA_pol_III_RPC82-rel_HTH"/>
</dbReference>
<comment type="function">
    <text evidence="7 8">DNA-dependent RNA polymerase catalyzes the transcription of DNA into RNA using the four ribonucleoside triphosphates as substrates. Specific core component of RNA polymerase III which synthesizes small RNAs, such as 5S rRNA and tRNAs.</text>
</comment>
<dbReference type="PANTHER" id="PTHR12949">
    <property type="entry name" value="RNA POLYMERASE III DNA DIRECTED -RELATED"/>
    <property type="match status" value="1"/>
</dbReference>
<dbReference type="OrthoDB" id="272392at2759"/>
<keyword evidence="5 8" id="KW-0804">Transcription</keyword>
<evidence type="ECO:0000259" key="11">
    <source>
        <dbReference type="Pfam" id="PF08221"/>
    </source>
</evidence>
<dbReference type="InterPro" id="IPR055207">
    <property type="entry name" value="POLR3C_WHD"/>
</dbReference>
<dbReference type="GO" id="GO:0006351">
    <property type="term" value="P:DNA-templated transcription"/>
    <property type="evidence" value="ECO:0007669"/>
    <property type="project" value="InterPro"/>
</dbReference>
<evidence type="ECO:0000256" key="4">
    <source>
        <dbReference type="ARBA" id="ARBA00022478"/>
    </source>
</evidence>
<evidence type="ECO:0000256" key="9">
    <source>
        <dbReference type="SAM" id="MobiDB-lite"/>
    </source>
</evidence>
<dbReference type="InterPro" id="IPR036388">
    <property type="entry name" value="WH-like_DNA-bd_sf"/>
</dbReference>
<sequence length="682" mass="77412">MSYLQRETPILAELCTFLVEDQYGELAARVFSVLARHGRQTLAALVRASYLNGRQIKHGLVVLIQQHLLFHSVTESDVNYYEIDWQQSYCLVRYGKVLKLVEDRYGKKATNVISNLLTLGHTRIVDLKEAYFPAPEVAESRGGETNGTSLGKRNANGERVNGTAIKTNGITNGVASKQDNLTNGDGGHANGVKISGTTNGDGAEEDAQEENTIQSVDELYAIIYHLMQQGWIMKVEDSQFLSPGDMHDQARAAAVDENYGGNNPTGNKDKEVLAADILQRKRRIRDDWLTVPKFPTRKRQNAEPDYGMSNKRAKISHGNDWTSHGDTVLLDAGYTTSQATSADLIIRVNPEKVTVGMRTEQLALLVETRLGYTTSQIYRVMLRLLETNLARCYEEWPDRIKDDPDAPIDSRHLVTARDVAKNIDRSIDLFESLDPHAIVQITRKGHVDKHHRLSNPIDPDSLTLDDKTKIIDKHIQLLSDDPFHFVTWHSRAGYSQWHVEFEEIAKSVIQQEVENTVAARKGALGVKLIRALRKKGKLDERQTCNAMMMSAQDLRGVVNDMTVQGLIQTQEVPRVERREAKHSIHLIWYDRQRAREKLLHDTYKGMVRIMQRISYERGKVKQLLIKAERSDVVGNEEKWLNRGELDALKKWKEVQEKLLLQLFREDDLVATLRDFIGPLISV</sequence>
<feature type="compositionally biased region" description="Polar residues" evidence="9">
    <location>
        <begin position="164"/>
        <end position="183"/>
    </location>
</feature>
<dbReference type="GO" id="GO:0003697">
    <property type="term" value="F:single-stranded DNA binding"/>
    <property type="evidence" value="ECO:0007669"/>
    <property type="project" value="UniProtKB-UniRule"/>
</dbReference>
<dbReference type="Proteomes" id="UP000799428">
    <property type="component" value="Unassembled WGS sequence"/>
</dbReference>
<comment type="subcellular location">
    <subcellularLocation>
        <location evidence="1 8">Nucleus</location>
    </subcellularLocation>
</comment>
<evidence type="ECO:0000313" key="13">
    <source>
        <dbReference type="EMBL" id="KAF2711046.1"/>
    </source>
</evidence>
<feature type="domain" description="RNA polymerase III subunit RPC82-related helix-turn-helix" evidence="11">
    <location>
        <begin position="13"/>
        <end position="70"/>
    </location>
</feature>
<dbReference type="EMBL" id="MU005768">
    <property type="protein sequence ID" value="KAF2711046.1"/>
    <property type="molecule type" value="Genomic_DNA"/>
</dbReference>
<evidence type="ECO:0000256" key="5">
    <source>
        <dbReference type="ARBA" id="ARBA00023163"/>
    </source>
</evidence>
<dbReference type="Pfam" id="PF05645">
    <property type="entry name" value="RNA_pol_Rpc82"/>
    <property type="match status" value="1"/>
</dbReference>
<dbReference type="Gene3D" id="1.10.10.10">
    <property type="entry name" value="Winged helix-like DNA-binding domain superfamily/Winged helix DNA-binding domain"/>
    <property type="match status" value="2"/>
</dbReference>
<dbReference type="Pfam" id="PF22536">
    <property type="entry name" value="WHD_POLR3C"/>
    <property type="match status" value="1"/>
</dbReference>
<comment type="subunit">
    <text evidence="3 8">Component of the RNA polymerase III (Pol III) complex consisting of 17 subunits.</text>
</comment>
<comment type="similarity">
    <text evidence="2 8">Belongs to the RNA polymerase beta chain family.</text>
</comment>
<feature type="domain" description="DNA-directed RNA polymerase III subunit RPC3 winged-helix" evidence="12">
    <location>
        <begin position="513"/>
        <end position="586"/>
    </location>
</feature>
<keyword evidence="4 8" id="KW-0240">DNA-directed RNA polymerase</keyword>
<proteinExistence type="inferred from homology"/>
<evidence type="ECO:0000256" key="3">
    <source>
        <dbReference type="ARBA" id="ARBA00011206"/>
    </source>
</evidence>
<dbReference type="AlphaFoldDB" id="A0A6G1KDT2"/>
<dbReference type="Pfam" id="PF08221">
    <property type="entry name" value="HTH_9"/>
    <property type="match status" value="1"/>
</dbReference>
<dbReference type="InterPro" id="IPR039748">
    <property type="entry name" value="RPC3"/>
</dbReference>
<accession>A0A6G1KDT2</accession>
<reference evidence="13" key="1">
    <citation type="journal article" date="2020" name="Stud. Mycol.">
        <title>101 Dothideomycetes genomes: a test case for predicting lifestyles and emergence of pathogens.</title>
        <authorList>
            <person name="Haridas S."/>
            <person name="Albert R."/>
            <person name="Binder M."/>
            <person name="Bloem J."/>
            <person name="Labutti K."/>
            <person name="Salamov A."/>
            <person name="Andreopoulos B."/>
            <person name="Baker S."/>
            <person name="Barry K."/>
            <person name="Bills G."/>
            <person name="Bluhm B."/>
            <person name="Cannon C."/>
            <person name="Castanera R."/>
            <person name="Culley D."/>
            <person name="Daum C."/>
            <person name="Ezra D."/>
            <person name="Gonzalez J."/>
            <person name="Henrissat B."/>
            <person name="Kuo A."/>
            <person name="Liang C."/>
            <person name="Lipzen A."/>
            <person name="Lutzoni F."/>
            <person name="Magnuson J."/>
            <person name="Mondo S."/>
            <person name="Nolan M."/>
            <person name="Ohm R."/>
            <person name="Pangilinan J."/>
            <person name="Park H.-J."/>
            <person name="Ramirez L."/>
            <person name="Alfaro M."/>
            <person name="Sun H."/>
            <person name="Tritt A."/>
            <person name="Yoshinaga Y."/>
            <person name="Zwiers L.-H."/>
            <person name="Turgeon B."/>
            <person name="Goodwin S."/>
            <person name="Spatafora J."/>
            <person name="Crous P."/>
            <person name="Grigoriev I."/>
        </authorList>
    </citation>
    <scope>NUCLEOTIDE SEQUENCE</scope>
    <source>
        <strain evidence="13">CBS 279.74</strain>
    </source>
</reference>
<evidence type="ECO:0000256" key="7">
    <source>
        <dbReference type="ARBA" id="ARBA00025127"/>
    </source>
</evidence>
<evidence type="ECO:0000313" key="14">
    <source>
        <dbReference type="Proteomes" id="UP000799428"/>
    </source>
</evidence>
<dbReference type="PANTHER" id="PTHR12949:SF0">
    <property type="entry name" value="DNA-DIRECTED RNA POLYMERASE III SUBUNIT RPC3"/>
    <property type="match status" value="1"/>
</dbReference>
<evidence type="ECO:0000259" key="12">
    <source>
        <dbReference type="Pfam" id="PF22536"/>
    </source>
</evidence>
<dbReference type="InterPro" id="IPR008806">
    <property type="entry name" value="RNA_pol_III_Rpc82_C"/>
</dbReference>
<feature type="domain" description="RNA polymerase III Rpc82 C -terminal" evidence="10">
    <location>
        <begin position="222"/>
        <end position="507"/>
    </location>
</feature>
<keyword evidence="14" id="KW-1185">Reference proteome</keyword>
<dbReference type="GO" id="GO:0005666">
    <property type="term" value="C:RNA polymerase III complex"/>
    <property type="evidence" value="ECO:0007669"/>
    <property type="project" value="UniProtKB-UniRule"/>
</dbReference>
<evidence type="ECO:0000259" key="10">
    <source>
        <dbReference type="Pfam" id="PF05645"/>
    </source>
</evidence>
<organism evidence="13 14">
    <name type="scientific">Pleomassaria siparia CBS 279.74</name>
    <dbReference type="NCBI Taxonomy" id="1314801"/>
    <lineage>
        <taxon>Eukaryota</taxon>
        <taxon>Fungi</taxon>
        <taxon>Dikarya</taxon>
        <taxon>Ascomycota</taxon>
        <taxon>Pezizomycotina</taxon>
        <taxon>Dothideomycetes</taxon>
        <taxon>Pleosporomycetidae</taxon>
        <taxon>Pleosporales</taxon>
        <taxon>Pleomassariaceae</taxon>
        <taxon>Pleomassaria</taxon>
    </lineage>
</organism>
<evidence type="ECO:0000256" key="6">
    <source>
        <dbReference type="ARBA" id="ARBA00023242"/>
    </source>
</evidence>
<evidence type="ECO:0000256" key="8">
    <source>
        <dbReference type="RuleBase" id="RU367076"/>
    </source>
</evidence>
<keyword evidence="6 8" id="KW-0539">Nucleus</keyword>
<evidence type="ECO:0000256" key="1">
    <source>
        <dbReference type="ARBA" id="ARBA00004123"/>
    </source>
</evidence>